<keyword evidence="3 12" id="KW-0813">Transport</keyword>
<keyword evidence="15" id="KW-1185">Reference proteome</keyword>
<proteinExistence type="inferred from homology"/>
<protein>
    <submittedName>
        <fullName evidence="14">Uncharacterized protein</fullName>
    </submittedName>
</protein>
<dbReference type="Gene3D" id="2.60.470.10">
    <property type="entry name" value="Acid-sensing ion channels like domains"/>
    <property type="match status" value="1"/>
</dbReference>
<evidence type="ECO:0000256" key="4">
    <source>
        <dbReference type="ARBA" id="ARBA00022461"/>
    </source>
</evidence>
<dbReference type="Proteomes" id="UP001431783">
    <property type="component" value="Unassembled WGS sequence"/>
</dbReference>
<feature type="transmembrane region" description="Helical" evidence="13">
    <location>
        <begin position="504"/>
        <end position="527"/>
    </location>
</feature>
<dbReference type="PANTHER" id="PTHR11690:SF288">
    <property type="entry name" value="AMILORIDE-SENSITIVE NA+ CHANNEL-RELATED"/>
    <property type="match status" value="1"/>
</dbReference>
<dbReference type="Pfam" id="PF00858">
    <property type="entry name" value="ASC"/>
    <property type="match status" value="1"/>
</dbReference>
<keyword evidence="4 12" id="KW-0894">Sodium channel</keyword>
<keyword evidence="9 13" id="KW-0472">Membrane</keyword>
<dbReference type="GO" id="GO:0015280">
    <property type="term" value="F:ligand-gated sodium channel activity"/>
    <property type="evidence" value="ECO:0007669"/>
    <property type="project" value="TreeGrafter"/>
</dbReference>
<keyword evidence="10 12" id="KW-0739">Sodium transport</keyword>
<dbReference type="EMBL" id="JARQZJ010000091">
    <property type="protein sequence ID" value="KAK9883367.1"/>
    <property type="molecule type" value="Genomic_DNA"/>
</dbReference>
<dbReference type="GO" id="GO:0005886">
    <property type="term" value="C:plasma membrane"/>
    <property type="evidence" value="ECO:0007669"/>
    <property type="project" value="TreeGrafter"/>
</dbReference>
<organism evidence="14 15">
    <name type="scientific">Henosepilachna vigintioctopunctata</name>
    <dbReference type="NCBI Taxonomy" id="420089"/>
    <lineage>
        <taxon>Eukaryota</taxon>
        <taxon>Metazoa</taxon>
        <taxon>Ecdysozoa</taxon>
        <taxon>Arthropoda</taxon>
        <taxon>Hexapoda</taxon>
        <taxon>Insecta</taxon>
        <taxon>Pterygota</taxon>
        <taxon>Neoptera</taxon>
        <taxon>Endopterygota</taxon>
        <taxon>Coleoptera</taxon>
        <taxon>Polyphaga</taxon>
        <taxon>Cucujiformia</taxon>
        <taxon>Coccinelloidea</taxon>
        <taxon>Coccinellidae</taxon>
        <taxon>Epilachninae</taxon>
        <taxon>Epilachnini</taxon>
        <taxon>Henosepilachna</taxon>
    </lineage>
</organism>
<evidence type="ECO:0000256" key="3">
    <source>
        <dbReference type="ARBA" id="ARBA00022448"/>
    </source>
</evidence>
<evidence type="ECO:0000256" key="5">
    <source>
        <dbReference type="ARBA" id="ARBA00022692"/>
    </source>
</evidence>
<evidence type="ECO:0000256" key="7">
    <source>
        <dbReference type="ARBA" id="ARBA00023053"/>
    </source>
</evidence>
<evidence type="ECO:0000256" key="10">
    <source>
        <dbReference type="ARBA" id="ARBA00023201"/>
    </source>
</evidence>
<evidence type="ECO:0000313" key="15">
    <source>
        <dbReference type="Proteomes" id="UP001431783"/>
    </source>
</evidence>
<name>A0AAW1UTQ5_9CUCU</name>
<keyword evidence="8 12" id="KW-0406">Ion transport</keyword>
<accession>A0AAW1UTQ5</accession>
<comment type="similarity">
    <text evidence="2 12">Belongs to the amiloride-sensitive sodium channel (TC 1.A.6) family.</text>
</comment>
<evidence type="ECO:0000256" key="12">
    <source>
        <dbReference type="RuleBase" id="RU000679"/>
    </source>
</evidence>
<evidence type="ECO:0000256" key="9">
    <source>
        <dbReference type="ARBA" id="ARBA00023136"/>
    </source>
</evidence>
<evidence type="ECO:0000256" key="1">
    <source>
        <dbReference type="ARBA" id="ARBA00004141"/>
    </source>
</evidence>
<keyword evidence="7" id="KW-0915">Sodium</keyword>
<dbReference type="Gene3D" id="1.10.287.770">
    <property type="entry name" value="YojJ-like"/>
    <property type="match status" value="1"/>
</dbReference>
<evidence type="ECO:0000256" key="11">
    <source>
        <dbReference type="ARBA" id="ARBA00023303"/>
    </source>
</evidence>
<keyword evidence="5 12" id="KW-0812">Transmembrane</keyword>
<evidence type="ECO:0000256" key="6">
    <source>
        <dbReference type="ARBA" id="ARBA00022989"/>
    </source>
</evidence>
<dbReference type="PRINTS" id="PR01078">
    <property type="entry name" value="AMINACHANNEL"/>
</dbReference>
<evidence type="ECO:0000313" key="14">
    <source>
        <dbReference type="EMBL" id="KAK9883367.1"/>
    </source>
</evidence>
<evidence type="ECO:0000256" key="13">
    <source>
        <dbReference type="SAM" id="Phobius"/>
    </source>
</evidence>
<reference evidence="14 15" key="1">
    <citation type="submission" date="2023-03" db="EMBL/GenBank/DDBJ databases">
        <title>Genome insight into feeding habits of ladybird beetles.</title>
        <authorList>
            <person name="Li H.-S."/>
            <person name="Huang Y.-H."/>
            <person name="Pang H."/>
        </authorList>
    </citation>
    <scope>NUCLEOTIDE SEQUENCE [LARGE SCALE GENOMIC DNA]</scope>
    <source>
        <strain evidence="14">SYSU_2023b</strain>
        <tissue evidence="14">Whole body</tissue>
    </source>
</reference>
<gene>
    <name evidence="14" type="ORF">WA026_001540</name>
</gene>
<keyword evidence="6 13" id="KW-1133">Transmembrane helix</keyword>
<comment type="caution">
    <text evidence="14">The sequence shown here is derived from an EMBL/GenBank/DDBJ whole genome shotgun (WGS) entry which is preliminary data.</text>
</comment>
<evidence type="ECO:0000256" key="8">
    <source>
        <dbReference type="ARBA" id="ARBA00023065"/>
    </source>
</evidence>
<keyword evidence="11 12" id="KW-0407">Ion channel</keyword>
<evidence type="ECO:0000256" key="2">
    <source>
        <dbReference type="ARBA" id="ARBA00007193"/>
    </source>
</evidence>
<comment type="subcellular location">
    <subcellularLocation>
        <location evidence="1">Membrane</location>
        <topology evidence="1">Multi-pass membrane protein</topology>
    </subcellularLocation>
</comment>
<dbReference type="PANTHER" id="PTHR11690">
    <property type="entry name" value="AMILORIDE-SENSITIVE SODIUM CHANNEL-RELATED"/>
    <property type="match status" value="1"/>
</dbReference>
<sequence length="548" mass="63384">MKMAESEHNDRAEKYELKRRRNLLQTVPKISPNKFTPKLKKTFIEYCESSTIQGLNYLVKDSSALEKSWWCITVGLCIFGCIYMSYGNYNNWIEKPILVSLATKDQGIWEIPFPATTICPETKYSMECLNYTKAIKEHKKGILTDEIQRQFFDYMSLTCLQSNYGNVSDGPEFFDDDYFESLDECKSVSLNLSYCKWMGRAYDCDELLKPILTDEGLCYNFNMFDVHDIYADDVVKHDWDIERNITYAWDVEDGYDKDYYLDGTPKRSVEPGAKNALMVAFFTPKEDIIRSCTEYSNQGMRVSLHMPNRIPRPSQVFFHVGLETIVSASILPSVSSTSSEVKSFDPSIRNCYFSKERKLRYFKFYSQNNCYVECNTNFTKSVCGCVSHYMPRDNSTPVCGLAKLKCSDDASSFLKSQDADDKVVSLLDKCDCRPLCIDITYDVEISDDEWHWYEQVKALETDKKARDELKNYTVSAVRIFFRDTFFLPKQRRELYETTDLISNFGGILGLFTGFSLFSLAEIIYFIAKPLIQSFKKSEDIDDSETAEA</sequence>
<dbReference type="InterPro" id="IPR001873">
    <property type="entry name" value="ENaC"/>
</dbReference>
<dbReference type="AlphaFoldDB" id="A0AAW1UTQ5"/>